<dbReference type="AlphaFoldDB" id="A0AA39FE85"/>
<feature type="domain" description="HTH myb-type" evidence="4">
    <location>
        <begin position="1"/>
        <end position="31"/>
    </location>
</feature>
<reference evidence="5" key="1">
    <citation type="journal article" date="2023" name="bioRxiv">
        <title>Scaffold-level genome assemblies of two parasitoid biocontrol wasps reveal the parthenogenesis mechanism and an associated novel virus.</title>
        <authorList>
            <person name="Inwood S."/>
            <person name="Skelly J."/>
            <person name="Guhlin J."/>
            <person name="Harrop T."/>
            <person name="Goldson S."/>
            <person name="Dearden P."/>
        </authorList>
    </citation>
    <scope>NUCLEOTIDE SEQUENCE</scope>
    <source>
        <strain evidence="5">Lincoln</strain>
        <tissue evidence="5">Whole body</tissue>
    </source>
</reference>
<sequence>MPTQWRSIAPITGRTVAQCLERYEYLLDQAQKKDDDEHRVDDHSVIPSVNALMTSNIALATPFRPQRSDGTPLNTFNIPGSDRMQNNTIRALPAAKNDYQIVISYNETHDDDVDETASNMIEDQVDIDVRKLRTGNSDTERTRIRMPIASYSK</sequence>
<dbReference type="GO" id="GO:0000398">
    <property type="term" value="P:mRNA splicing, via spliceosome"/>
    <property type="evidence" value="ECO:0007669"/>
    <property type="project" value="InterPro"/>
</dbReference>
<evidence type="ECO:0000259" key="4">
    <source>
        <dbReference type="PROSITE" id="PS51294"/>
    </source>
</evidence>
<dbReference type="PANTHER" id="PTHR45885">
    <property type="entry name" value="CELL DIVISION CYCLE 5-LIKE PROTEIN"/>
    <property type="match status" value="1"/>
</dbReference>
<evidence type="ECO:0000256" key="2">
    <source>
        <dbReference type="ARBA" id="ARBA00023125"/>
    </source>
</evidence>
<dbReference type="PROSITE" id="PS51294">
    <property type="entry name" value="HTH_MYB"/>
    <property type="match status" value="1"/>
</dbReference>
<keyword evidence="2" id="KW-0238">DNA-binding</keyword>
<keyword evidence="1" id="KW-0677">Repeat</keyword>
<comment type="caution">
    <text evidence="5">The sequence shown here is derived from an EMBL/GenBank/DDBJ whole genome shotgun (WGS) entry which is preliminary data.</text>
</comment>
<reference evidence="5" key="2">
    <citation type="submission" date="2023-03" db="EMBL/GenBank/DDBJ databases">
        <authorList>
            <person name="Inwood S.N."/>
            <person name="Skelly J.G."/>
            <person name="Guhlin J."/>
            <person name="Harrop T.W.R."/>
            <person name="Goldson S.G."/>
            <person name="Dearden P.K."/>
        </authorList>
    </citation>
    <scope>NUCLEOTIDE SEQUENCE</scope>
    <source>
        <strain evidence="5">Lincoln</strain>
        <tissue evidence="5">Whole body</tissue>
    </source>
</reference>
<dbReference type="GO" id="GO:0000974">
    <property type="term" value="C:Prp19 complex"/>
    <property type="evidence" value="ECO:0007669"/>
    <property type="project" value="InterPro"/>
</dbReference>
<keyword evidence="6" id="KW-1185">Reference proteome</keyword>
<dbReference type="GO" id="GO:0000981">
    <property type="term" value="F:DNA-binding transcription factor activity, RNA polymerase II-specific"/>
    <property type="evidence" value="ECO:0007669"/>
    <property type="project" value="TreeGrafter"/>
</dbReference>
<protein>
    <recommendedName>
        <fullName evidence="4">HTH myb-type domain-containing protein</fullName>
    </recommendedName>
</protein>
<keyword evidence="3" id="KW-0539">Nucleus</keyword>
<dbReference type="Proteomes" id="UP001168972">
    <property type="component" value="Unassembled WGS sequence"/>
</dbReference>
<proteinExistence type="predicted"/>
<name>A0AA39FE85_MICHY</name>
<organism evidence="5 6">
    <name type="scientific">Microctonus hyperodae</name>
    <name type="common">Parasitoid wasp</name>
    <dbReference type="NCBI Taxonomy" id="165561"/>
    <lineage>
        <taxon>Eukaryota</taxon>
        <taxon>Metazoa</taxon>
        <taxon>Ecdysozoa</taxon>
        <taxon>Arthropoda</taxon>
        <taxon>Hexapoda</taxon>
        <taxon>Insecta</taxon>
        <taxon>Pterygota</taxon>
        <taxon>Neoptera</taxon>
        <taxon>Endopterygota</taxon>
        <taxon>Hymenoptera</taxon>
        <taxon>Apocrita</taxon>
        <taxon>Ichneumonoidea</taxon>
        <taxon>Braconidae</taxon>
        <taxon>Euphorinae</taxon>
        <taxon>Microctonus</taxon>
    </lineage>
</organism>
<evidence type="ECO:0000256" key="1">
    <source>
        <dbReference type="ARBA" id="ARBA00022737"/>
    </source>
</evidence>
<evidence type="ECO:0000256" key="3">
    <source>
        <dbReference type="ARBA" id="ARBA00023242"/>
    </source>
</evidence>
<dbReference type="GO" id="GO:0005681">
    <property type="term" value="C:spliceosomal complex"/>
    <property type="evidence" value="ECO:0007669"/>
    <property type="project" value="TreeGrafter"/>
</dbReference>
<accession>A0AA39FE85</accession>
<dbReference type="GO" id="GO:0000977">
    <property type="term" value="F:RNA polymerase II transcription regulatory region sequence-specific DNA binding"/>
    <property type="evidence" value="ECO:0007669"/>
    <property type="project" value="TreeGrafter"/>
</dbReference>
<evidence type="ECO:0000313" key="6">
    <source>
        <dbReference type="Proteomes" id="UP001168972"/>
    </source>
</evidence>
<dbReference type="InterPro" id="IPR017930">
    <property type="entry name" value="Myb_dom"/>
</dbReference>
<gene>
    <name evidence="5" type="ORF">PV327_001628</name>
</gene>
<dbReference type="InterPro" id="IPR047242">
    <property type="entry name" value="CDC5L/Cef1"/>
</dbReference>
<evidence type="ECO:0000313" key="5">
    <source>
        <dbReference type="EMBL" id="KAK0167764.1"/>
    </source>
</evidence>
<dbReference type="EMBL" id="JAQQBR010001831">
    <property type="protein sequence ID" value="KAK0167764.1"/>
    <property type="molecule type" value="Genomic_DNA"/>
</dbReference>
<dbReference type="PANTHER" id="PTHR45885:SF1">
    <property type="entry name" value="CELL DIVISION CYCLE 5-LIKE PROTEIN"/>
    <property type="match status" value="1"/>
</dbReference>